<name>A0ACB8SV32_9AGAM</name>
<comment type="caution">
    <text evidence="1">The sequence shown here is derived from an EMBL/GenBank/DDBJ whole genome shotgun (WGS) entry which is preliminary data.</text>
</comment>
<accession>A0ACB8SV32</accession>
<gene>
    <name evidence="1" type="ORF">BV25DRAFT_1044966</name>
</gene>
<reference evidence="1" key="1">
    <citation type="submission" date="2021-03" db="EMBL/GenBank/DDBJ databases">
        <authorList>
            <consortium name="DOE Joint Genome Institute"/>
            <person name="Ahrendt S."/>
            <person name="Looney B.P."/>
            <person name="Miyauchi S."/>
            <person name="Morin E."/>
            <person name="Drula E."/>
            <person name="Courty P.E."/>
            <person name="Chicoki N."/>
            <person name="Fauchery L."/>
            <person name="Kohler A."/>
            <person name="Kuo A."/>
            <person name="Labutti K."/>
            <person name="Pangilinan J."/>
            <person name="Lipzen A."/>
            <person name="Riley R."/>
            <person name="Andreopoulos W."/>
            <person name="He G."/>
            <person name="Johnson J."/>
            <person name="Barry K.W."/>
            <person name="Grigoriev I.V."/>
            <person name="Nagy L."/>
            <person name="Hibbett D."/>
            <person name="Henrissat B."/>
            <person name="Matheny P.B."/>
            <person name="Labbe J."/>
            <person name="Martin F."/>
        </authorList>
    </citation>
    <scope>NUCLEOTIDE SEQUENCE</scope>
    <source>
        <strain evidence="1">HHB10654</strain>
    </source>
</reference>
<evidence type="ECO:0000313" key="2">
    <source>
        <dbReference type="Proteomes" id="UP000814140"/>
    </source>
</evidence>
<evidence type="ECO:0000313" key="1">
    <source>
        <dbReference type="EMBL" id="KAI0059723.1"/>
    </source>
</evidence>
<protein>
    <submittedName>
        <fullName evidence="1">Uncharacterized protein</fullName>
    </submittedName>
</protein>
<keyword evidence="2" id="KW-1185">Reference proteome</keyword>
<sequence length="332" mass="35984">MYDSHLHKLRSGLNVHDEESEVMDCISLGKEARGDARRGAGSGTFILQRSRGQCLVLACEPNKNGATRWRHVVALSAPGLSSAPPPCTRRVRVGTSLPPAMVTSLSSSTPSSISTAQILRPSPIANPSHGTDLLATWQNDSLDIQRLLAPPILPVDLMAMVSSIPHRLLWKLAISWRTNSISQMSASLGLVTPAGQTSTCALKSMTSLNPYSLKPLDYPRLLTSGKIVSVALQHTLACFCPTACSWTRYIPTTFSLRSLCRHGRRSRGLCHRPWIKLALSAACGLASLARLLCGLWVCLPVFSSVFRLSGVSLWASCNWPLRPNLRRVSGGI</sequence>
<proteinExistence type="predicted"/>
<dbReference type="EMBL" id="MU277224">
    <property type="protein sequence ID" value="KAI0059723.1"/>
    <property type="molecule type" value="Genomic_DNA"/>
</dbReference>
<organism evidence="1 2">
    <name type="scientific">Artomyces pyxidatus</name>
    <dbReference type="NCBI Taxonomy" id="48021"/>
    <lineage>
        <taxon>Eukaryota</taxon>
        <taxon>Fungi</taxon>
        <taxon>Dikarya</taxon>
        <taxon>Basidiomycota</taxon>
        <taxon>Agaricomycotina</taxon>
        <taxon>Agaricomycetes</taxon>
        <taxon>Russulales</taxon>
        <taxon>Auriscalpiaceae</taxon>
        <taxon>Artomyces</taxon>
    </lineage>
</organism>
<dbReference type="Proteomes" id="UP000814140">
    <property type="component" value="Unassembled WGS sequence"/>
</dbReference>
<reference evidence="1" key="2">
    <citation type="journal article" date="2022" name="New Phytol.">
        <title>Evolutionary transition to the ectomycorrhizal habit in the genomes of a hyperdiverse lineage of mushroom-forming fungi.</title>
        <authorList>
            <person name="Looney B."/>
            <person name="Miyauchi S."/>
            <person name="Morin E."/>
            <person name="Drula E."/>
            <person name="Courty P.E."/>
            <person name="Kohler A."/>
            <person name="Kuo A."/>
            <person name="LaButti K."/>
            <person name="Pangilinan J."/>
            <person name="Lipzen A."/>
            <person name="Riley R."/>
            <person name="Andreopoulos W."/>
            <person name="He G."/>
            <person name="Johnson J."/>
            <person name="Nolan M."/>
            <person name="Tritt A."/>
            <person name="Barry K.W."/>
            <person name="Grigoriev I.V."/>
            <person name="Nagy L.G."/>
            <person name="Hibbett D."/>
            <person name="Henrissat B."/>
            <person name="Matheny P.B."/>
            <person name="Labbe J."/>
            <person name="Martin F.M."/>
        </authorList>
    </citation>
    <scope>NUCLEOTIDE SEQUENCE</scope>
    <source>
        <strain evidence="1">HHB10654</strain>
    </source>
</reference>